<name>A0A8H3TZD9_9TREE</name>
<proteinExistence type="predicted"/>
<dbReference type="EMBL" id="BLZA01000049">
    <property type="protein sequence ID" value="GHJ89882.1"/>
    <property type="molecule type" value="Genomic_DNA"/>
</dbReference>
<protein>
    <submittedName>
        <fullName evidence="1">Uncharacterized protein</fullName>
    </submittedName>
</protein>
<organism evidence="1 2">
    <name type="scientific">Naganishia liquefaciens</name>
    <dbReference type="NCBI Taxonomy" id="104408"/>
    <lineage>
        <taxon>Eukaryota</taxon>
        <taxon>Fungi</taxon>
        <taxon>Dikarya</taxon>
        <taxon>Basidiomycota</taxon>
        <taxon>Agaricomycotina</taxon>
        <taxon>Tremellomycetes</taxon>
        <taxon>Filobasidiales</taxon>
        <taxon>Filobasidiaceae</taxon>
        <taxon>Naganishia</taxon>
    </lineage>
</organism>
<evidence type="ECO:0000313" key="2">
    <source>
        <dbReference type="Proteomes" id="UP000620104"/>
    </source>
</evidence>
<reference evidence="1" key="1">
    <citation type="submission" date="2020-07" db="EMBL/GenBank/DDBJ databases">
        <title>Draft Genome Sequence of a Deep-Sea Yeast, Naganishia (Cryptococcus) liquefaciens strain N6.</title>
        <authorList>
            <person name="Han Y.W."/>
            <person name="Kajitani R."/>
            <person name="Morimoto H."/>
            <person name="Parhat M."/>
            <person name="Tsubouchi H."/>
            <person name="Bakenova O."/>
            <person name="Ogata M."/>
            <person name="Argunhan B."/>
            <person name="Aoki R."/>
            <person name="Kajiwara S."/>
            <person name="Itoh T."/>
            <person name="Iwasaki H."/>
        </authorList>
    </citation>
    <scope>NUCLEOTIDE SEQUENCE</scope>
    <source>
        <strain evidence="1">N6</strain>
    </source>
</reference>
<accession>A0A8H3TZD9</accession>
<evidence type="ECO:0000313" key="1">
    <source>
        <dbReference type="EMBL" id="GHJ89882.1"/>
    </source>
</evidence>
<dbReference type="Proteomes" id="UP000620104">
    <property type="component" value="Unassembled WGS sequence"/>
</dbReference>
<keyword evidence="2" id="KW-1185">Reference proteome</keyword>
<dbReference type="AlphaFoldDB" id="A0A8H3TZD9"/>
<sequence>METPEEIDRPKTFGSPASVGFLEDNSTVISGDVESTPADQRVWSVLSLSGESLKTTGIINTAICWTDVLSAKASTIGTLQSSWIPAISSLDNLLWTSPDFIARVRVKLMWESLYHVHFALQTTNGRLLAQLGRSWQIEAKDSDNFASFSSAGSRRRKPHPAENESRIYVVVKYRELGSVAAWKTIHLYRGGLQTKHRDRGYQKTIFHEVLDNSQFQGYITPLKQSGYLDDQDVWTLAWGIVKCACVTAKPDRI</sequence>
<comment type="caution">
    <text evidence="1">The sequence shown here is derived from an EMBL/GenBank/DDBJ whole genome shotgun (WGS) entry which is preliminary data.</text>
</comment>
<gene>
    <name evidence="1" type="ORF">NliqN6_6284</name>
</gene>